<name>A0A915E2Y4_9BILA</name>
<reference evidence="2" key="1">
    <citation type="submission" date="2022-11" db="UniProtKB">
        <authorList>
            <consortium name="WormBaseParasite"/>
        </authorList>
    </citation>
    <scope>IDENTIFICATION</scope>
</reference>
<proteinExistence type="predicted"/>
<sequence length="167" mass="18260">MPVCSFACKTLGWANEGDGMLVFATINTHERVISVTKKLLPPTFAVRINISVIGSCVKVSDSRTKVCLGYLYCERKVETPTTKNLSAREGIEFHSTTSCTPEEVARSFKALFEADNEVVEAALNIGTCFLAHRVPQMMVAVTEGNCTQHLYAGSEFVSKSIVQVYGN</sequence>
<dbReference type="WBParaSite" id="jg25632">
    <property type="protein sequence ID" value="jg25632"/>
    <property type="gene ID" value="jg25632"/>
</dbReference>
<dbReference type="AlphaFoldDB" id="A0A915E2Y4"/>
<evidence type="ECO:0000313" key="1">
    <source>
        <dbReference type="Proteomes" id="UP000887574"/>
    </source>
</evidence>
<keyword evidence="1" id="KW-1185">Reference proteome</keyword>
<dbReference type="Proteomes" id="UP000887574">
    <property type="component" value="Unplaced"/>
</dbReference>
<evidence type="ECO:0000313" key="2">
    <source>
        <dbReference type="WBParaSite" id="jg25632"/>
    </source>
</evidence>
<organism evidence="1 2">
    <name type="scientific">Ditylenchus dipsaci</name>
    <dbReference type="NCBI Taxonomy" id="166011"/>
    <lineage>
        <taxon>Eukaryota</taxon>
        <taxon>Metazoa</taxon>
        <taxon>Ecdysozoa</taxon>
        <taxon>Nematoda</taxon>
        <taxon>Chromadorea</taxon>
        <taxon>Rhabditida</taxon>
        <taxon>Tylenchina</taxon>
        <taxon>Tylenchomorpha</taxon>
        <taxon>Sphaerularioidea</taxon>
        <taxon>Anguinidae</taxon>
        <taxon>Anguininae</taxon>
        <taxon>Ditylenchus</taxon>
    </lineage>
</organism>
<accession>A0A915E2Y4</accession>
<protein>
    <submittedName>
        <fullName evidence="2">Uncharacterized protein</fullName>
    </submittedName>
</protein>